<dbReference type="EMBL" id="BMDZ01000002">
    <property type="protein sequence ID" value="GGB25730.1"/>
    <property type="molecule type" value="Genomic_DNA"/>
</dbReference>
<name>A0ABQ1I7X3_9PROT</name>
<dbReference type="Gene3D" id="3.40.1690.10">
    <property type="entry name" value="secretion proteins EscU"/>
    <property type="match status" value="1"/>
</dbReference>
<keyword evidence="2" id="KW-0282">Flagellum</keyword>
<dbReference type="Pfam" id="PF01312">
    <property type="entry name" value="Bac_export_2"/>
    <property type="match status" value="1"/>
</dbReference>
<gene>
    <name evidence="2" type="ORF">GCM10011505_03670</name>
</gene>
<reference evidence="3" key="1">
    <citation type="journal article" date="2019" name="Int. J. Syst. Evol. Microbiol.">
        <title>The Global Catalogue of Microorganisms (GCM) 10K type strain sequencing project: providing services to taxonomists for standard genome sequencing and annotation.</title>
        <authorList>
            <consortium name="The Broad Institute Genomics Platform"/>
            <consortium name="The Broad Institute Genome Sequencing Center for Infectious Disease"/>
            <person name="Wu L."/>
            <person name="Ma J."/>
        </authorList>
    </citation>
    <scope>NUCLEOTIDE SEQUENCE [LARGE SCALE GENOMIC DNA]</scope>
    <source>
        <strain evidence="3">CGMCC 1.10188</strain>
    </source>
</reference>
<keyword evidence="2" id="KW-0969">Cilium</keyword>
<comment type="similarity">
    <text evidence="1">Belongs to the type III secretion exporter family.</text>
</comment>
<dbReference type="RefSeq" id="WP_188574277.1">
    <property type="nucleotide sequence ID" value="NZ_BMDZ01000002.1"/>
</dbReference>
<organism evidence="2 3">
    <name type="scientific">Tistrella bauzanensis</name>
    <dbReference type="NCBI Taxonomy" id="657419"/>
    <lineage>
        <taxon>Bacteria</taxon>
        <taxon>Pseudomonadati</taxon>
        <taxon>Pseudomonadota</taxon>
        <taxon>Alphaproteobacteria</taxon>
        <taxon>Geminicoccales</taxon>
        <taxon>Geminicoccaceae</taxon>
        <taxon>Tistrella</taxon>
    </lineage>
</organism>
<dbReference type="PANTHER" id="PTHR30531:SF12">
    <property type="entry name" value="FLAGELLAR BIOSYNTHETIC PROTEIN FLHB"/>
    <property type="match status" value="1"/>
</dbReference>
<evidence type="ECO:0000313" key="2">
    <source>
        <dbReference type="EMBL" id="GGB25730.1"/>
    </source>
</evidence>
<dbReference type="InterPro" id="IPR029025">
    <property type="entry name" value="T3SS_substrate_exporter_C"/>
</dbReference>
<evidence type="ECO:0000256" key="1">
    <source>
        <dbReference type="ARBA" id="ARBA00010690"/>
    </source>
</evidence>
<comment type="caution">
    <text evidence="2">The sequence shown here is derived from an EMBL/GenBank/DDBJ whole genome shotgun (WGS) entry which is preliminary data.</text>
</comment>
<dbReference type="SUPFAM" id="SSF160544">
    <property type="entry name" value="EscU C-terminal domain-like"/>
    <property type="match status" value="1"/>
</dbReference>
<dbReference type="PANTHER" id="PTHR30531">
    <property type="entry name" value="FLAGELLAR BIOSYNTHETIC PROTEIN FLHB"/>
    <property type="match status" value="1"/>
</dbReference>
<proteinExistence type="inferred from homology"/>
<accession>A0ABQ1I7X3</accession>
<sequence>MTDRPTRQVAVALSFDPQGDAVPTVVAAGHGVLAEKILAMAFAAGIPVRRDEDLAAVLDALEPESPIPPAAFAAVAEILAHLYRLNGRLGETNSTGGRVAGQDD</sequence>
<evidence type="ECO:0000313" key="3">
    <source>
        <dbReference type="Proteomes" id="UP000603352"/>
    </source>
</evidence>
<keyword evidence="3" id="KW-1185">Reference proteome</keyword>
<protein>
    <submittedName>
        <fullName evidence="2">Flagellar biosynthesis protein FlhB</fullName>
    </submittedName>
</protein>
<dbReference type="InterPro" id="IPR006135">
    <property type="entry name" value="T3SS_substrate_exporter"/>
</dbReference>
<dbReference type="Proteomes" id="UP000603352">
    <property type="component" value="Unassembled WGS sequence"/>
</dbReference>
<keyword evidence="2" id="KW-0966">Cell projection</keyword>